<dbReference type="Pfam" id="PF00512">
    <property type="entry name" value="HisKA"/>
    <property type="match status" value="1"/>
</dbReference>
<dbReference type="GO" id="GO:0005524">
    <property type="term" value="F:ATP binding"/>
    <property type="evidence" value="ECO:0007669"/>
    <property type="project" value="UniProtKB-KW"/>
</dbReference>
<keyword evidence="8 17" id="KW-0812">Transmembrane</keyword>
<evidence type="ECO:0000256" key="15">
    <source>
        <dbReference type="ARBA" id="ARBA00073143"/>
    </source>
</evidence>
<evidence type="ECO:0000256" key="9">
    <source>
        <dbReference type="ARBA" id="ARBA00022741"/>
    </source>
</evidence>
<accession>A0A1M5X5W1</accession>
<dbReference type="PRINTS" id="PR00344">
    <property type="entry name" value="BCTRLSENSOR"/>
</dbReference>
<dbReference type="InterPro" id="IPR004358">
    <property type="entry name" value="Sig_transdc_His_kin-like_C"/>
</dbReference>
<dbReference type="PANTHER" id="PTHR43065:SF46">
    <property type="entry name" value="C4-DICARBOXYLATE TRANSPORT SENSOR PROTEIN DCTB"/>
    <property type="match status" value="1"/>
</dbReference>
<evidence type="ECO:0000256" key="17">
    <source>
        <dbReference type="SAM" id="Phobius"/>
    </source>
</evidence>
<feature type="transmembrane region" description="Helical" evidence="17">
    <location>
        <begin position="29"/>
        <end position="52"/>
    </location>
</feature>
<keyword evidence="9" id="KW-0547">Nucleotide-binding</keyword>
<dbReference type="PROSITE" id="PS50109">
    <property type="entry name" value="HIS_KIN"/>
    <property type="match status" value="1"/>
</dbReference>
<keyword evidence="13" id="KW-0902">Two-component regulatory system</keyword>
<dbReference type="FunFam" id="3.30.450.20:FF:000127">
    <property type="entry name" value="C4-dicarboxylate transport sensor protein"/>
    <property type="match status" value="1"/>
</dbReference>
<keyword evidence="5" id="KW-0997">Cell inner membrane</keyword>
<evidence type="ECO:0000256" key="12">
    <source>
        <dbReference type="ARBA" id="ARBA00022989"/>
    </source>
</evidence>
<dbReference type="SMART" id="SM00388">
    <property type="entry name" value="HisKA"/>
    <property type="match status" value="1"/>
</dbReference>
<dbReference type="GO" id="GO:0005886">
    <property type="term" value="C:plasma membrane"/>
    <property type="evidence" value="ECO:0007669"/>
    <property type="project" value="UniProtKB-SubCell"/>
</dbReference>
<evidence type="ECO:0000256" key="13">
    <source>
        <dbReference type="ARBA" id="ARBA00023012"/>
    </source>
</evidence>
<evidence type="ECO:0000256" key="4">
    <source>
        <dbReference type="ARBA" id="ARBA00022475"/>
    </source>
</evidence>
<evidence type="ECO:0000256" key="6">
    <source>
        <dbReference type="ARBA" id="ARBA00022553"/>
    </source>
</evidence>
<keyword evidence="6" id="KW-0597">Phosphoprotein</keyword>
<dbReference type="InterPro" id="IPR003661">
    <property type="entry name" value="HisK_dim/P_dom"/>
</dbReference>
<dbReference type="AlphaFoldDB" id="A0A1M5X5W1"/>
<feature type="coiled-coil region" evidence="16">
    <location>
        <begin position="369"/>
        <end position="396"/>
    </location>
</feature>
<dbReference type="STRING" id="1216006.VA7868_00967"/>
<gene>
    <name evidence="19" type="primary">dctB</name>
    <name evidence="19" type="ORF">VA7868_00967</name>
</gene>
<keyword evidence="11" id="KW-0067">ATP-binding</keyword>
<evidence type="ECO:0000256" key="14">
    <source>
        <dbReference type="ARBA" id="ARBA00023136"/>
    </source>
</evidence>
<dbReference type="InterPro" id="IPR029151">
    <property type="entry name" value="Sensor-like_sf"/>
</dbReference>
<dbReference type="InterPro" id="IPR005467">
    <property type="entry name" value="His_kinase_dom"/>
</dbReference>
<dbReference type="SMART" id="SM00387">
    <property type="entry name" value="HATPase_c"/>
    <property type="match status" value="1"/>
</dbReference>
<feature type="transmembrane region" description="Helical" evidence="17">
    <location>
        <begin position="312"/>
        <end position="338"/>
    </location>
</feature>
<evidence type="ECO:0000313" key="19">
    <source>
        <dbReference type="EMBL" id="SHH94593.1"/>
    </source>
</evidence>
<keyword evidence="14 17" id="KW-0472">Membrane</keyword>
<evidence type="ECO:0000256" key="11">
    <source>
        <dbReference type="ARBA" id="ARBA00022840"/>
    </source>
</evidence>
<dbReference type="EMBL" id="FQXZ01000009">
    <property type="protein sequence ID" value="SHH94593.1"/>
    <property type="molecule type" value="Genomic_DNA"/>
</dbReference>
<evidence type="ECO:0000256" key="7">
    <source>
        <dbReference type="ARBA" id="ARBA00022679"/>
    </source>
</evidence>
<dbReference type="InterPro" id="IPR036890">
    <property type="entry name" value="HATPase_C_sf"/>
</dbReference>
<keyword evidence="7 19" id="KW-0808">Transferase</keyword>
<comment type="subcellular location">
    <subcellularLocation>
        <location evidence="2">Cell inner membrane</location>
        <topology evidence="2">Multi-pass membrane protein</topology>
    </subcellularLocation>
</comment>
<keyword evidence="20" id="KW-1185">Reference proteome</keyword>
<dbReference type="Gene3D" id="3.30.565.10">
    <property type="entry name" value="Histidine kinase-like ATPase, C-terminal domain"/>
    <property type="match status" value="1"/>
</dbReference>
<keyword evidence="4" id="KW-1003">Cell membrane</keyword>
<dbReference type="Proteomes" id="UP000184608">
    <property type="component" value="Unassembled WGS sequence"/>
</dbReference>
<keyword evidence="12 17" id="KW-1133">Transmembrane helix</keyword>
<dbReference type="GO" id="GO:0000155">
    <property type="term" value="F:phosphorelay sensor kinase activity"/>
    <property type="evidence" value="ECO:0007669"/>
    <property type="project" value="InterPro"/>
</dbReference>
<evidence type="ECO:0000256" key="8">
    <source>
        <dbReference type="ARBA" id="ARBA00022692"/>
    </source>
</evidence>
<comment type="catalytic activity">
    <reaction evidence="1">
        <text>ATP + protein L-histidine = ADP + protein N-phospho-L-histidine.</text>
        <dbReference type="EC" id="2.7.13.3"/>
    </reaction>
</comment>
<keyword evidence="10" id="KW-0418">Kinase</keyword>
<proteinExistence type="predicted"/>
<dbReference type="Pfam" id="PF02518">
    <property type="entry name" value="HATPase_c"/>
    <property type="match status" value="1"/>
</dbReference>
<feature type="coiled-coil region" evidence="16">
    <location>
        <begin position="512"/>
        <end position="539"/>
    </location>
</feature>
<keyword evidence="16" id="KW-0175">Coiled coil</keyword>
<evidence type="ECO:0000256" key="3">
    <source>
        <dbReference type="ARBA" id="ARBA00012438"/>
    </source>
</evidence>
<dbReference type="PIRSF" id="PIRSF036431">
    <property type="entry name" value="STHK_DctB"/>
    <property type="match status" value="1"/>
</dbReference>
<evidence type="ECO:0000256" key="10">
    <source>
        <dbReference type="ARBA" id="ARBA00022777"/>
    </source>
</evidence>
<reference evidence="19 20" key="1">
    <citation type="submission" date="2016-11" db="EMBL/GenBank/DDBJ databases">
        <authorList>
            <person name="Jaros S."/>
            <person name="Januszkiewicz K."/>
            <person name="Wedrychowicz H."/>
        </authorList>
    </citation>
    <scope>NUCLEOTIDE SEQUENCE [LARGE SCALE GENOMIC DNA]</scope>
    <source>
        <strain evidence="19 20">CECT 7868</strain>
    </source>
</reference>
<dbReference type="PANTHER" id="PTHR43065">
    <property type="entry name" value="SENSOR HISTIDINE KINASE"/>
    <property type="match status" value="1"/>
</dbReference>
<dbReference type="InterPro" id="IPR003594">
    <property type="entry name" value="HATPase_dom"/>
</dbReference>
<name>A0A1M5X5W1_9VIBR</name>
<dbReference type="Gene3D" id="3.30.450.20">
    <property type="entry name" value="PAS domain"/>
    <property type="match status" value="2"/>
</dbReference>
<feature type="domain" description="Histidine kinase" evidence="18">
    <location>
        <begin position="405"/>
        <end position="617"/>
    </location>
</feature>
<dbReference type="CDD" id="cd00082">
    <property type="entry name" value="HisKA"/>
    <property type="match status" value="1"/>
</dbReference>
<dbReference type="SUPFAM" id="SSF47384">
    <property type="entry name" value="Homodimeric domain of signal transducing histidine kinase"/>
    <property type="match status" value="1"/>
</dbReference>
<evidence type="ECO:0000259" key="18">
    <source>
        <dbReference type="PROSITE" id="PS50109"/>
    </source>
</evidence>
<protein>
    <recommendedName>
        <fullName evidence="15">C4-dicarboxylate transport sensor protein DctB</fullName>
        <ecNumber evidence="3">2.7.13.3</ecNumber>
    </recommendedName>
</protein>
<organism evidence="19 20">
    <name type="scientific">Vibrio aerogenes CECT 7868</name>
    <dbReference type="NCBI Taxonomy" id="1216006"/>
    <lineage>
        <taxon>Bacteria</taxon>
        <taxon>Pseudomonadati</taxon>
        <taxon>Pseudomonadota</taxon>
        <taxon>Gammaproteobacteria</taxon>
        <taxon>Vibrionales</taxon>
        <taxon>Vibrionaceae</taxon>
        <taxon>Vibrio</taxon>
    </lineage>
</organism>
<dbReference type="Gene3D" id="1.10.287.130">
    <property type="match status" value="1"/>
</dbReference>
<dbReference type="SUPFAM" id="SSF55874">
    <property type="entry name" value="ATPase domain of HSP90 chaperone/DNA topoisomerase II/histidine kinase"/>
    <property type="match status" value="1"/>
</dbReference>
<dbReference type="InterPro" id="IPR017055">
    <property type="entry name" value="Sig_transdc_His_kinase_DctB"/>
</dbReference>
<dbReference type="SUPFAM" id="SSF103190">
    <property type="entry name" value="Sensory domain-like"/>
    <property type="match status" value="1"/>
</dbReference>
<evidence type="ECO:0000256" key="16">
    <source>
        <dbReference type="SAM" id="Coils"/>
    </source>
</evidence>
<evidence type="ECO:0000256" key="5">
    <source>
        <dbReference type="ARBA" id="ARBA00022519"/>
    </source>
</evidence>
<evidence type="ECO:0000256" key="2">
    <source>
        <dbReference type="ARBA" id="ARBA00004429"/>
    </source>
</evidence>
<evidence type="ECO:0000313" key="20">
    <source>
        <dbReference type="Proteomes" id="UP000184608"/>
    </source>
</evidence>
<dbReference type="FunFam" id="1.10.287.130:FF:000049">
    <property type="entry name" value="C4-dicarboxylate transport sensor protein DctB"/>
    <property type="match status" value="1"/>
</dbReference>
<evidence type="ECO:0000256" key="1">
    <source>
        <dbReference type="ARBA" id="ARBA00000085"/>
    </source>
</evidence>
<dbReference type="EC" id="2.7.13.3" evidence="3"/>
<dbReference type="InterPro" id="IPR036097">
    <property type="entry name" value="HisK_dim/P_sf"/>
</dbReference>
<sequence>MPYCYSDLHHKIEVIVRFHLKMSIMSSNFLRIHLPLFTLFVVLTSFGAHWVWKTGYQNQLTEQRSQIEQYASYILTKLDKFAHIPRLLSKDQRLIKALQNADNPAQKDLTNRYLEEVSKLIRASDTYLLDRKGNTIAASNWNQELSFVGRNFGWRPYFQQAIQGNESHYYALGSTSGKRGYYYSYPIVYAADILGVVVVKMDLSAIEEHWEDKTSYFIATDPNQIIFMSSKSEWLFKSVTPLTLRAQLKLHQSKQYLDKPIKSLNLTGDFKATTTEWFDPSRIWISGDYLVTSRHLDNIPLTIRVISPKISIFWNSFGFIVITIMLFTILYLSGLLILHRKSRQKQFDQIQYEAKQKLEFQVMERTAKLNTEIEERKKTEQQLIQTQNELIQAAKLAVLGQMSASISHELNNPLAAIRSFADNGRRFISSGKTERADENLARIASLTERMAKISTQLRSFAKKTDNDELVVAQIFPIILSTKELIQSQLKAHQIHLELNLPETPIWLNVNPIQLEQVLLNLLTNAIQALENQAEKQIHIAVATYHEQLYLHIDDNGDGLDELNLNRLFDPFYTTRKNGLGLGLSISQQIIQNMNGHIEAAQSPFGGARFTVILPTVPAPVTEATP</sequence>